<protein>
    <submittedName>
        <fullName evidence="2">Uncharacterized protein</fullName>
    </submittedName>
</protein>
<keyword evidence="3" id="KW-1185">Reference proteome</keyword>
<dbReference type="RefSeq" id="WP_012920960.1">
    <property type="nucleotide sequence ID" value="NC_013729.1"/>
</dbReference>
<reference evidence="2 3" key="2">
    <citation type="journal article" date="2010" name="Stand. Genomic Sci.">
        <title>Complete genome sequence of Kribbella flavida type strain (IFO 14399).</title>
        <authorList>
            <person name="Pukall R."/>
            <person name="Lapidus A."/>
            <person name="Glavina Del Rio T."/>
            <person name="Copeland A."/>
            <person name="Tice H."/>
            <person name="Cheng J.-F."/>
            <person name="Lucas S."/>
            <person name="Chen F."/>
            <person name="Nolan M."/>
            <person name="LaButti K."/>
            <person name="Pati A."/>
            <person name="Ivanova N."/>
            <person name="Mavrommatis K."/>
            <person name="Mikhailova N."/>
            <person name="Pitluck S."/>
            <person name="Bruce D."/>
            <person name="Goodwin L."/>
            <person name="Land M."/>
            <person name="Hauser L."/>
            <person name="Chang Y.-J."/>
            <person name="Jeffries C.D."/>
            <person name="Chen A."/>
            <person name="Palaniappan K."/>
            <person name="Chain P."/>
            <person name="Rohde M."/>
            <person name="Goeker M."/>
            <person name="Bristow J."/>
            <person name="Eisen J.A."/>
            <person name="Markowitz V."/>
            <person name="Hugenholtz P."/>
            <person name="Kyrpides N.C."/>
            <person name="Klenk H.-P."/>
            <person name="Brettin T."/>
        </authorList>
    </citation>
    <scope>NUCLEOTIDE SEQUENCE [LARGE SCALE GENOMIC DNA]</scope>
    <source>
        <strain evidence="3">DSM 17836 / JCM 10339 / NBRC 14399</strain>
    </source>
</reference>
<dbReference type="eggNOG" id="COG0484">
    <property type="taxonomic scope" value="Bacteria"/>
</dbReference>
<evidence type="ECO:0000313" key="3">
    <source>
        <dbReference type="Proteomes" id="UP000007967"/>
    </source>
</evidence>
<dbReference type="AlphaFoldDB" id="D2PKT7"/>
<keyword evidence="1" id="KW-1133">Transmembrane helix</keyword>
<keyword evidence="1" id="KW-0812">Transmembrane</keyword>
<evidence type="ECO:0000313" key="2">
    <source>
        <dbReference type="EMBL" id="ADB32404.1"/>
    </source>
</evidence>
<dbReference type="HOGENOM" id="CLU_2012230_0_0_11"/>
<sequence>MSNHPATAIPTAATHGSDTAAALTAAVQTAGQVAAVALIVTIALALYLLSCLIWPFGKCHRCKGAGKFKSPFGNAYRHCGRCDGSGLRVRIGRHIVNRIRATRGAGTNTTSKGGRK</sequence>
<dbReference type="KEGG" id="kfl:Kfla_3344"/>
<proteinExistence type="predicted"/>
<keyword evidence="1" id="KW-0472">Membrane</keyword>
<accession>D2PKT7</accession>
<dbReference type="STRING" id="479435.Kfla_3344"/>
<dbReference type="EMBL" id="CP001736">
    <property type="protein sequence ID" value="ADB32404.1"/>
    <property type="molecule type" value="Genomic_DNA"/>
</dbReference>
<evidence type="ECO:0000256" key="1">
    <source>
        <dbReference type="SAM" id="Phobius"/>
    </source>
</evidence>
<name>D2PKT7_KRIFD</name>
<feature type="transmembrane region" description="Helical" evidence="1">
    <location>
        <begin position="33"/>
        <end position="57"/>
    </location>
</feature>
<organism evidence="2 3">
    <name type="scientific">Kribbella flavida (strain DSM 17836 / JCM 10339 / NBRC 14399)</name>
    <dbReference type="NCBI Taxonomy" id="479435"/>
    <lineage>
        <taxon>Bacteria</taxon>
        <taxon>Bacillati</taxon>
        <taxon>Actinomycetota</taxon>
        <taxon>Actinomycetes</taxon>
        <taxon>Propionibacteriales</taxon>
        <taxon>Kribbellaceae</taxon>
        <taxon>Kribbella</taxon>
    </lineage>
</organism>
<dbReference type="OrthoDB" id="3482657at2"/>
<reference evidence="3" key="1">
    <citation type="submission" date="2009-09" db="EMBL/GenBank/DDBJ databases">
        <title>The complete genome of Kribbella flavida DSM 17836.</title>
        <authorList>
            <consortium name="US DOE Joint Genome Institute (JGI-PGF)"/>
            <person name="Lucas S."/>
            <person name="Copeland A."/>
            <person name="Lapidus A."/>
            <person name="Glavina del Rio T."/>
            <person name="Dalin E."/>
            <person name="Tice H."/>
            <person name="Bruce D."/>
            <person name="Goodwin L."/>
            <person name="Pitluck S."/>
            <person name="Kyrpides N."/>
            <person name="Mavromatis K."/>
            <person name="Ivanova N."/>
            <person name="Saunders E."/>
            <person name="Brettin T."/>
            <person name="Detter J.C."/>
            <person name="Han C."/>
            <person name="Larimer F."/>
            <person name="Land M."/>
            <person name="Hauser L."/>
            <person name="Markowitz V."/>
            <person name="Cheng J.-F."/>
            <person name="Hugenholtz P."/>
            <person name="Woyke T."/>
            <person name="Wu D."/>
            <person name="Pukall R."/>
            <person name="Klenk H.-P."/>
            <person name="Eisen J.A."/>
        </authorList>
    </citation>
    <scope>NUCLEOTIDE SEQUENCE [LARGE SCALE GENOMIC DNA]</scope>
    <source>
        <strain evidence="3">DSM 17836 / JCM 10339 / NBRC 14399</strain>
    </source>
</reference>
<gene>
    <name evidence="2" type="ordered locus">Kfla_3344</name>
</gene>
<dbReference type="Proteomes" id="UP000007967">
    <property type="component" value="Chromosome"/>
</dbReference>